<protein>
    <submittedName>
        <fullName evidence="1">DUF3221 domain-containing protein</fullName>
    </submittedName>
</protein>
<evidence type="ECO:0000313" key="2">
    <source>
        <dbReference type="Proteomes" id="UP000288024"/>
    </source>
</evidence>
<accession>A0A437K8T2</accession>
<sequence length="126" mass="14443">MKERVKLNKIMKRLLLIITSLIIITALSVLFFFTSTPSFTGVILEVNKSSIWVVEASAHNIKNKSDDELYEKYKYQGIVFQLPSYIPERILKEFSQGQEVKIYFSGQVRNSAPAGGDAYWVITFDK</sequence>
<reference evidence="1 2" key="1">
    <citation type="submission" date="2019-01" db="EMBL/GenBank/DDBJ databases">
        <title>Bacillus sp. M5HDSG1-1, whole genome shotgun sequence.</title>
        <authorList>
            <person name="Tuo L."/>
        </authorList>
    </citation>
    <scope>NUCLEOTIDE SEQUENCE [LARGE SCALE GENOMIC DNA]</scope>
    <source>
        <strain evidence="1 2">M5HDSG1-1</strain>
    </source>
</reference>
<name>A0A437K8T2_9BACI</name>
<dbReference type="Pfam" id="PF11518">
    <property type="entry name" value="DUF3221"/>
    <property type="match status" value="1"/>
</dbReference>
<comment type="caution">
    <text evidence="1">The sequence shown here is derived from an EMBL/GenBank/DDBJ whole genome shotgun (WGS) entry which is preliminary data.</text>
</comment>
<dbReference type="InterPro" id="IPR021598">
    <property type="entry name" value="DUF3221"/>
</dbReference>
<dbReference type="Proteomes" id="UP000288024">
    <property type="component" value="Unassembled WGS sequence"/>
</dbReference>
<evidence type="ECO:0000313" key="1">
    <source>
        <dbReference type="EMBL" id="RVT60715.1"/>
    </source>
</evidence>
<dbReference type="AlphaFoldDB" id="A0A437K8T2"/>
<gene>
    <name evidence="1" type="ORF">EM808_15820</name>
</gene>
<proteinExistence type="predicted"/>
<dbReference type="EMBL" id="RZTZ01000006">
    <property type="protein sequence ID" value="RVT60715.1"/>
    <property type="molecule type" value="Genomic_DNA"/>
</dbReference>
<keyword evidence="2" id="KW-1185">Reference proteome</keyword>
<organism evidence="1 2">
    <name type="scientific">Niallia taxi</name>
    <dbReference type="NCBI Taxonomy" id="2499688"/>
    <lineage>
        <taxon>Bacteria</taxon>
        <taxon>Bacillati</taxon>
        <taxon>Bacillota</taxon>
        <taxon>Bacilli</taxon>
        <taxon>Bacillales</taxon>
        <taxon>Bacillaceae</taxon>
        <taxon>Niallia</taxon>
    </lineage>
</organism>